<dbReference type="Gene3D" id="3.40.50.300">
    <property type="entry name" value="P-loop containing nucleotide triphosphate hydrolases"/>
    <property type="match status" value="1"/>
</dbReference>
<dbReference type="GO" id="GO:1990077">
    <property type="term" value="C:primosome complex"/>
    <property type="evidence" value="ECO:0007669"/>
    <property type="project" value="UniProtKB-UniRule"/>
</dbReference>
<gene>
    <name evidence="11" type="primary">priA_2</name>
    <name evidence="8" type="synonym">priA</name>
    <name evidence="11" type="ORF">NRB56_46620</name>
</gene>
<dbReference type="GO" id="GO:0006310">
    <property type="term" value="P:DNA recombination"/>
    <property type="evidence" value="ECO:0007669"/>
    <property type="project" value="InterPro"/>
</dbReference>
<evidence type="ECO:0000256" key="3">
    <source>
        <dbReference type="ARBA" id="ARBA00022723"/>
    </source>
</evidence>
<dbReference type="Gene3D" id="3.40.1440.60">
    <property type="entry name" value="PriA, 3(prime) DNA-binding domain"/>
    <property type="match status" value="1"/>
</dbReference>
<reference evidence="11 12" key="1">
    <citation type="submission" date="2019-10" db="EMBL/GenBank/DDBJ databases">
        <title>Nocardia macrotermitis sp. nov. and Nocardia aurantia sp. nov., isolated from the gut of fungus growing-termite Macrotermes natalensis.</title>
        <authorList>
            <person name="Benndorf R."/>
            <person name="Schwitalla J."/>
            <person name="Martin K."/>
            <person name="De Beer W."/>
            <person name="Kaster A.-K."/>
            <person name="Vollmers J."/>
            <person name="Poulsen M."/>
            <person name="Beemelmanns C."/>
        </authorList>
    </citation>
    <scope>NUCLEOTIDE SEQUENCE [LARGE SCALE GENOMIC DNA]</scope>
    <source>
        <strain evidence="11 12">RB56</strain>
    </source>
</reference>
<keyword evidence="4 8" id="KW-0547">Nucleotide-binding</keyword>
<keyword evidence="11" id="KW-0378">Hydrolase</keyword>
<comment type="function">
    <text evidence="8">Initiates the restart of stalled replication forks, which reloads the replicative helicase on sites other than the origin of replication. Recognizes and binds to abandoned replication forks and remodels them to uncover a helicase loading site. Promotes assembly of the primosome at these replication forks.</text>
</comment>
<feature type="binding site" evidence="8">
    <location>
        <position position="662"/>
    </location>
    <ligand>
        <name>Zn(2+)</name>
        <dbReference type="ChEBI" id="CHEBI:29105"/>
        <label>1</label>
    </ligand>
</feature>
<feature type="compositionally biased region" description="Low complexity" evidence="9">
    <location>
        <begin position="12"/>
        <end position="22"/>
    </location>
</feature>
<evidence type="ECO:0000256" key="4">
    <source>
        <dbReference type="ARBA" id="ARBA00022741"/>
    </source>
</evidence>
<dbReference type="GO" id="GO:0008270">
    <property type="term" value="F:zinc ion binding"/>
    <property type="evidence" value="ECO:0007669"/>
    <property type="project" value="UniProtKB-UniRule"/>
</dbReference>
<dbReference type="EMBL" id="WEGI01000010">
    <property type="protein sequence ID" value="MQY29073.1"/>
    <property type="molecule type" value="Genomic_DNA"/>
</dbReference>
<dbReference type="InterPro" id="IPR027417">
    <property type="entry name" value="P-loop_NTPase"/>
</dbReference>
<accession>A0A7K0DTI0</accession>
<comment type="subunit">
    <text evidence="8">Component of the replication restart primosome.</text>
</comment>
<keyword evidence="1 8" id="KW-0639">Primosome</keyword>
<dbReference type="AlphaFoldDB" id="A0A7K0DTI0"/>
<keyword evidence="7 8" id="KW-0238">DNA-binding</keyword>
<evidence type="ECO:0000313" key="12">
    <source>
        <dbReference type="Proteomes" id="UP000431401"/>
    </source>
</evidence>
<feature type="compositionally biased region" description="Low complexity" evidence="9">
    <location>
        <begin position="156"/>
        <end position="167"/>
    </location>
</feature>
<feature type="binding site" evidence="8">
    <location>
        <position position="674"/>
    </location>
    <ligand>
        <name>Zn(2+)</name>
        <dbReference type="ChEBI" id="CHEBI:29105"/>
        <label>2</label>
    </ligand>
</feature>
<feature type="binding site" evidence="8">
    <location>
        <position position="771"/>
    </location>
    <ligand>
        <name>Zn(2+)</name>
        <dbReference type="ChEBI" id="CHEBI:29105"/>
        <label>1</label>
    </ligand>
</feature>
<keyword evidence="3 8" id="KW-0479">Metal-binding</keyword>
<comment type="similarity">
    <text evidence="8">Belongs to the helicase family. PriA subfamily.</text>
</comment>
<evidence type="ECO:0000259" key="10">
    <source>
        <dbReference type="Pfam" id="PF17764"/>
    </source>
</evidence>
<dbReference type="GO" id="GO:0006269">
    <property type="term" value="P:DNA replication, synthesis of primer"/>
    <property type="evidence" value="ECO:0007669"/>
    <property type="project" value="UniProtKB-KW"/>
</dbReference>
<keyword evidence="6 8" id="KW-0067">ATP-binding</keyword>
<feature type="binding site" evidence="8">
    <location>
        <position position="759"/>
    </location>
    <ligand>
        <name>Zn(2+)</name>
        <dbReference type="ChEBI" id="CHEBI:29105"/>
        <label>2</label>
    </ligand>
</feature>
<feature type="binding site" evidence="8">
    <location>
        <position position="762"/>
    </location>
    <ligand>
        <name>Zn(2+)</name>
        <dbReference type="ChEBI" id="CHEBI:29105"/>
        <label>2</label>
    </ligand>
</feature>
<evidence type="ECO:0000256" key="1">
    <source>
        <dbReference type="ARBA" id="ARBA00022515"/>
    </source>
</evidence>
<dbReference type="GO" id="GO:0043138">
    <property type="term" value="F:3'-5' DNA helicase activity"/>
    <property type="evidence" value="ECO:0007669"/>
    <property type="project" value="TreeGrafter"/>
</dbReference>
<feature type="region of interest" description="Disordered" evidence="9">
    <location>
        <begin position="677"/>
        <end position="737"/>
    </location>
</feature>
<feature type="compositionally biased region" description="Basic and acidic residues" evidence="9">
    <location>
        <begin position="714"/>
        <end position="724"/>
    </location>
</feature>
<name>A0A7K0DTI0_9NOCA</name>
<dbReference type="GO" id="GO:0005524">
    <property type="term" value="F:ATP binding"/>
    <property type="evidence" value="ECO:0007669"/>
    <property type="project" value="UniProtKB-UniRule"/>
</dbReference>
<feature type="compositionally biased region" description="Basic and acidic residues" evidence="9">
    <location>
        <begin position="318"/>
        <end position="334"/>
    </location>
</feature>
<keyword evidence="12" id="KW-1185">Reference proteome</keyword>
<dbReference type="GO" id="GO:0016787">
    <property type="term" value="F:hydrolase activity"/>
    <property type="evidence" value="ECO:0007669"/>
    <property type="project" value="UniProtKB-KW"/>
</dbReference>
<feature type="binding site" evidence="8">
    <location>
        <position position="774"/>
    </location>
    <ligand>
        <name>Zn(2+)</name>
        <dbReference type="ChEBI" id="CHEBI:29105"/>
        <label>1</label>
    </ligand>
</feature>
<organism evidence="11 12">
    <name type="scientific">Nocardia aurantia</name>
    <dbReference type="NCBI Taxonomy" id="2585199"/>
    <lineage>
        <taxon>Bacteria</taxon>
        <taxon>Bacillati</taxon>
        <taxon>Actinomycetota</taxon>
        <taxon>Actinomycetes</taxon>
        <taxon>Mycobacteriales</taxon>
        <taxon>Nocardiaceae</taxon>
        <taxon>Nocardia</taxon>
    </lineage>
</organism>
<evidence type="ECO:0000256" key="8">
    <source>
        <dbReference type="HAMAP-Rule" id="MF_00983"/>
    </source>
</evidence>
<feature type="compositionally biased region" description="Low complexity" evidence="9">
    <location>
        <begin position="697"/>
        <end position="710"/>
    </location>
</feature>
<feature type="binding site" evidence="8">
    <location>
        <position position="665"/>
    </location>
    <ligand>
        <name>Zn(2+)</name>
        <dbReference type="ChEBI" id="CHEBI:29105"/>
        <label>1</label>
    </ligand>
</feature>
<proteinExistence type="inferred from homology"/>
<dbReference type="InterPro" id="IPR041222">
    <property type="entry name" value="PriA_3primeBD"/>
</dbReference>
<evidence type="ECO:0000256" key="7">
    <source>
        <dbReference type="ARBA" id="ARBA00023125"/>
    </source>
</evidence>
<dbReference type="HAMAP" id="MF_00983">
    <property type="entry name" value="PriA"/>
    <property type="match status" value="1"/>
</dbReference>
<evidence type="ECO:0000256" key="2">
    <source>
        <dbReference type="ARBA" id="ARBA00022705"/>
    </source>
</evidence>
<comment type="cofactor">
    <cofactor evidence="8">
        <name>Zn(2+)</name>
        <dbReference type="ChEBI" id="CHEBI:29105"/>
    </cofactor>
    <text evidence="8">Binds 2 zinc ions per subunit.</text>
</comment>
<protein>
    <recommendedName>
        <fullName evidence="8">Probable replication restart protein PriA</fullName>
    </recommendedName>
    <alternativeName>
        <fullName evidence="8">Putative ATP-dependent DNA helicase PriA</fullName>
    </alternativeName>
</protein>
<keyword evidence="2 8" id="KW-0235">DNA replication</keyword>
<dbReference type="Pfam" id="PF17764">
    <property type="entry name" value="PriA_3primeBD"/>
    <property type="match status" value="1"/>
</dbReference>
<dbReference type="GO" id="GO:0006302">
    <property type="term" value="P:double-strand break repair"/>
    <property type="evidence" value="ECO:0007669"/>
    <property type="project" value="InterPro"/>
</dbReference>
<evidence type="ECO:0000256" key="5">
    <source>
        <dbReference type="ARBA" id="ARBA00022833"/>
    </source>
</evidence>
<feature type="compositionally biased region" description="Basic and acidic residues" evidence="9">
    <location>
        <begin position="359"/>
        <end position="370"/>
    </location>
</feature>
<feature type="compositionally biased region" description="Basic and acidic residues" evidence="9">
    <location>
        <begin position="135"/>
        <end position="144"/>
    </location>
</feature>
<dbReference type="InterPro" id="IPR042115">
    <property type="entry name" value="PriA_3primeBD_sf"/>
</dbReference>
<dbReference type="InterPro" id="IPR005259">
    <property type="entry name" value="PriA"/>
</dbReference>
<dbReference type="GO" id="GO:0003677">
    <property type="term" value="F:DNA binding"/>
    <property type="evidence" value="ECO:0007669"/>
    <property type="project" value="UniProtKB-UniRule"/>
</dbReference>
<comment type="caution">
    <text evidence="11">The sequence shown here is derived from an EMBL/GenBank/DDBJ whole genome shotgun (WGS) entry which is preliminary data.</text>
</comment>
<evidence type="ECO:0000256" key="9">
    <source>
        <dbReference type="SAM" id="MobiDB-lite"/>
    </source>
</evidence>
<dbReference type="Proteomes" id="UP000431401">
    <property type="component" value="Unassembled WGS sequence"/>
</dbReference>
<dbReference type="GO" id="GO:0006270">
    <property type="term" value="P:DNA replication initiation"/>
    <property type="evidence" value="ECO:0007669"/>
    <property type="project" value="TreeGrafter"/>
</dbReference>
<comment type="caution">
    <text evidence="8">As this protein does not have any detectable helicase domains, it probably does not have helicase activity.</text>
</comment>
<evidence type="ECO:0000313" key="11">
    <source>
        <dbReference type="EMBL" id="MQY29073.1"/>
    </source>
</evidence>
<dbReference type="PANTHER" id="PTHR30580">
    <property type="entry name" value="PRIMOSOMAL PROTEIN N"/>
    <property type="match status" value="1"/>
</dbReference>
<sequence length="1009" mass="105075">MTEAVPGGAGRGSAATAPATGPAATVSQPIARVLPLLEPAHLDRDFDYLVPPDMDALAQPGVRVRVRFSGRLVDGYLLERLDHTDHTGRLMPLDRVVSGERVLTPDILRLVTAVAARYAGTRADVLRLAIPPRHARTEAEDPNKPPKKRGKQALPASDGGAAGDVAAEPSGVGTDSESVAPTPDADSDSTSDRDPEPNPVSVDSGSPDMNVPVRMESAAPHDDSVSGAGPAHGVGEPVGAFDDGRHHNSADADAGPIGPAEPVYQARPDAAQIDDNDHSAAGVLDDTEPDTSVRSAKNPLGGSAHIEVGAEAAGRGDPVGRDRTPSPVERDGPGGHEYVVGHRGATGHDDSGTASSRARSGDVDAAREPVDSPGTAAGNAPHERRDTGDRPMREDAADRPENEPTDVVAVDLSRFDAWGRYRHGMSFIGALAQGKGPRAAWQALPGEDWAARLAELAAVTVAAGRSVIVMVPDQRDLDRVLAACTNLVGDKAVGLAAGLGPAARYRRWLAILRGTARIVVGTRSAVFAPARDLGLIMIWDDGDDTFAEPRAPYPHAREVAMLRIHESGAAFVAGGFARTAEIQAAVRTGWAHDLIADRSVVREHAPRISAPGDTDVALERDPVARAVRIPGVAFTAARRALSAGMPVLVQVPRRGYVPALACSKCRTPARCRHCNGPLALPDGNDPHTGSGDRRAVGARAQRRGAAAAAALHESAPRESARPDEPGPGAIRSVHPGSARELGITLSRKESGAVAHSPSCRWCGKVEAAFRCSTCGSRVLRGTVIGAARTAEELGRAFPGIPIRGSGGAEVLDEVPDGPQVVVSTIGAEPSAPGGYGVALLLDGWALLGRADLRAAEDALRRWLSAATLVRPTGQVIVMAEPSLPTVQALVRWDPIGHADLELDARTEVRFPPAVRLAAVDGTTDSVTELLSEAKLPDGVELLGPVPLPPGARKPFSSGDSPGEVERMILRVDRSAGAALSRALTAAQAVRSTHRDGAPLRVQIDPVDIG</sequence>
<keyword evidence="5 8" id="KW-0862">Zinc</keyword>
<dbReference type="SUPFAM" id="SSF52540">
    <property type="entry name" value="P-loop containing nucleoside triphosphate hydrolases"/>
    <property type="match status" value="1"/>
</dbReference>
<feature type="region of interest" description="Disordered" evidence="9">
    <location>
        <begin position="1"/>
        <end position="22"/>
    </location>
</feature>
<feature type="compositionally biased region" description="Basic and acidic residues" evidence="9">
    <location>
        <begin position="381"/>
        <end position="402"/>
    </location>
</feature>
<feature type="domain" description="Primosomal protein N' 3' DNA-binding" evidence="10">
    <location>
        <begin position="39"/>
        <end position="131"/>
    </location>
</feature>
<evidence type="ECO:0000256" key="6">
    <source>
        <dbReference type="ARBA" id="ARBA00022840"/>
    </source>
</evidence>
<feature type="binding site" evidence="8">
    <location>
        <position position="671"/>
    </location>
    <ligand>
        <name>Zn(2+)</name>
        <dbReference type="ChEBI" id="CHEBI:29105"/>
        <label>2</label>
    </ligand>
</feature>
<dbReference type="PANTHER" id="PTHR30580:SF0">
    <property type="entry name" value="PRIMOSOMAL PROTEIN N"/>
    <property type="match status" value="1"/>
</dbReference>
<feature type="region of interest" description="Disordered" evidence="9">
    <location>
        <begin position="133"/>
        <end position="405"/>
    </location>
</feature>